<gene>
    <name evidence="2" type="ORF">BJ971_001098</name>
</gene>
<accession>A0A7W7HTK6</accession>
<evidence type="ECO:0000259" key="1">
    <source>
        <dbReference type="Pfam" id="PF13360"/>
    </source>
</evidence>
<dbReference type="Proteomes" id="UP000578112">
    <property type="component" value="Unassembled WGS sequence"/>
</dbReference>
<reference evidence="2 3" key="1">
    <citation type="submission" date="2020-08" db="EMBL/GenBank/DDBJ databases">
        <title>Sequencing the genomes of 1000 actinobacteria strains.</title>
        <authorList>
            <person name="Klenk H.-P."/>
        </authorList>
    </citation>
    <scope>NUCLEOTIDE SEQUENCE [LARGE SCALE GENOMIC DNA]</scope>
    <source>
        <strain evidence="2 3">DSM 43149</strain>
    </source>
</reference>
<organism evidence="2 3">
    <name type="scientific">Actinoplanes digitatis</name>
    <dbReference type="NCBI Taxonomy" id="1868"/>
    <lineage>
        <taxon>Bacteria</taxon>
        <taxon>Bacillati</taxon>
        <taxon>Actinomycetota</taxon>
        <taxon>Actinomycetes</taxon>
        <taxon>Micromonosporales</taxon>
        <taxon>Micromonosporaceae</taxon>
        <taxon>Actinoplanes</taxon>
    </lineage>
</organism>
<dbReference type="EMBL" id="JACHNH010000001">
    <property type="protein sequence ID" value="MBB4760542.1"/>
    <property type="molecule type" value="Genomic_DNA"/>
</dbReference>
<comment type="caution">
    <text evidence="2">The sequence shown here is derived from an EMBL/GenBank/DDBJ whole genome shotgun (WGS) entry which is preliminary data.</text>
</comment>
<dbReference type="Pfam" id="PF13360">
    <property type="entry name" value="PQQ_2"/>
    <property type="match status" value="1"/>
</dbReference>
<dbReference type="SUPFAM" id="SSF50998">
    <property type="entry name" value="Quinoprotein alcohol dehydrogenase-like"/>
    <property type="match status" value="1"/>
</dbReference>
<dbReference type="RefSeq" id="WP_184990398.1">
    <property type="nucleotide sequence ID" value="NZ_BOMK01000058.1"/>
</dbReference>
<name>A0A7W7HTK6_9ACTN</name>
<dbReference type="InterPro" id="IPR002372">
    <property type="entry name" value="PQQ_rpt_dom"/>
</dbReference>
<keyword evidence="3" id="KW-1185">Reference proteome</keyword>
<proteinExistence type="predicted"/>
<dbReference type="AlphaFoldDB" id="A0A7W7HTK6"/>
<protein>
    <submittedName>
        <fullName evidence="2">Outer membrane protein assembly factor BamB</fullName>
    </submittedName>
</protein>
<dbReference type="InterPro" id="IPR011047">
    <property type="entry name" value="Quinoprotein_ADH-like_sf"/>
</dbReference>
<evidence type="ECO:0000313" key="2">
    <source>
        <dbReference type="EMBL" id="MBB4760542.1"/>
    </source>
</evidence>
<feature type="domain" description="Pyrrolo-quinoline quinone repeat" evidence="1">
    <location>
        <begin position="180"/>
        <end position="321"/>
    </location>
</feature>
<evidence type="ECO:0000313" key="3">
    <source>
        <dbReference type="Proteomes" id="UP000578112"/>
    </source>
</evidence>
<sequence>MAAETFGGATVVIDLGLARGEPDEYARPQRSTVPDWFAPLVLALVVLLSSAASAAPPPPALTTVLTLRVGPGDPYVLTDGGDLLAQTYGRLSAYSLRDGRLRWEAGSASPTYRLRTGGGLVLLRPWSADRADPGTTALSLRSGAAQWRRSGNVVTIAGSTTLLAVSGVRSISGSGRRVQGPVDAVDPVGGTTRWQVDVPSTAVLLGVPGPAGQRARMMLVHDDRTAAVHDVGTGALLARAALPPADYGPDNPVVAGGSLLLRHPTTSGRMVSAFDPVTLAPRWTRPAGFAFGVTPCGDLACLTGPDGVRAIEPSTGAQRWFRAGWRSVDQRNGLIVAYGTPAGEGDPVGVIDPATGAVLTDLHGWRPVPAPGGGDRMLVTRMVGAGGRTMVAVVGPGAARPELLADLPAGTGDCQAAPARLVCRSTSGDLIVWSYRQKG</sequence>